<keyword evidence="2" id="KW-0812">Transmembrane</keyword>
<dbReference type="AlphaFoldDB" id="A0A421DJC7"/>
<accession>A0A421DJC7</accession>
<feature type="transmembrane region" description="Helical" evidence="2">
    <location>
        <begin position="137"/>
        <end position="156"/>
    </location>
</feature>
<proteinExistence type="predicted"/>
<keyword evidence="5" id="KW-1185">Reference proteome</keyword>
<keyword evidence="3" id="KW-0732">Signal</keyword>
<evidence type="ECO:0008006" key="6">
    <source>
        <dbReference type="Google" id="ProtNLM"/>
    </source>
</evidence>
<dbReference type="Gene3D" id="3.10.450.160">
    <property type="entry name" value="inner membrane protein cigr"/>
    <property type="match status" value="1"/>
</dbReference>
<feature type="compositionally biased region" description="Basic and acidic residues" evidence="1">
    <location>
        <begin position="32"/>
        <end position="48"/>
    </location>
</feature>
<dbReference type="Proteomes" id="UP000285648">
    <property type="component" value="Unassembled WGS sequence"/>
</dbReference>
<gene>
    <name evidence="4" type="ORF">BIY29_17995</name>
</gene>
<feature type="compositionally biased region" description="Low complexity" evidence="1">
    <location>
        <begin position="50"/>
        <end position="60"/>
    </location>
</feature>
<reference evidence="4 5" key="1">
    <citation type="submission" date="2016-09" db="EMBL/GenBank/DDBJ databases">
        <authorList>
            <person name="Doonan J."/>
            <person name="Pachebat J.A."/>
            <person name="Golyshin P.N."/>
            <person name="Denman S."/>
            <person name="Mcdonald J.E."/>
        </authorList>
    </citation>
    <scope>NUCLEOTIDE SEQUENCE [LARGE SCALE GENOMIC DNA]</scope>
    <source>
        <strain evidence="4 5">NCPPB 3934</strain>
    </source>
</reference>
<name>A0A421DJC7_9GAMM</name>
<dbReference type="RefSeq" id="WP_121576527.1">
    <property type="nucleotide sequence ID" value="NZ_MJLZ01000062.1"/>
</dbReference>
<evidence type="ECO:0000256" key="2">
    <source>
        <dbReference type="SAM" id="Phobius"/>
    </source>
</evidence>
<dbReference type="EMBL" id="MJLZ01000062">
    <property type="protein sequence ID" value="RLM18623.1"/>
    <property type="molecule type" value="Genomic_DNA"/>
</dbReference>
<evidence type="ECO:0000256" key="1">
    <source>
        <dbReference type="SAM" id="MobiDB-lite"/>
    </source>
</evidence>
<sequence>MTKKTLALTMSLLLVTSSFSPITFAERPNGPQEHKYNQNSGERRKAPDARGNQRNVSNNNRHNDRRKNEVRQTSRERRNTGNFRERDHFVWGGNDFRRGHPVPQRYRGDGYRVNDWRMRGLRQPPAGHHWAYVNGNYVLIAAATGIITAILLNSALN</sequence>
<evidence type="ECO:0000313" key="5">
    <source>
        <dbReference type="Proteomes" id="UP000285648"/>
    </source>
</evidence>
<dbReference type="InterPro" id="IPR024572">
    <property type="entry name" value="RcnB"/>
</dbReference>
<feature type="signal peptide" evidence="3">
    <location>
        <begin position="1"/>
        <end position="25"/>
    </location>
</feature>
<feature type="compositionally biased region" description="Basic and acidic residues" evidence="1">
    <location>
        <begin position="66"/>
        <end position="82"/>
    </location>
</feature>
<dbReference type="Pfam" id="PF11776">
    <property type="entry name" value="RcnB"/>
    <property type="match status" value="1"/>
</dbReference>
<feature type="chain" id="PRO_5019167858" description="Nickel/cobalt homeostasis protein RcnB" evidence="3">
    <location>
        <begin position="26"/>
        <end position="157"/>
    </location>
</feature>
<dbReference type="OrthoDB" id="6687316at2"/>
<protein>
    <recommendedName>
        <fullName evidence="6">Nickel/cobalt homeostasis protein RcnB</fullName>
    </recommendedName>
</protein>
<organism evidence="4 5">
    <name type="scientific">Brenneria alni</name>
    <dbReference type="NCBI Taxonomy" id="71656"/>
    <lineage>
        <taxon>Bacteria</taxon>
        <taxon>Pseudomonadati</taxon>
        <taxon>Pseudomonadota</taxon>
        <taxon>Gammaproteobacteria</taxon>
        <taxon>Enterobacterales</taxon>
        <taxon>Pectobacteriaceae</taxon>
        <taxon>Brenneria</taxon>
    </lineage>
</organism>
<keyword evidence="2" id="KW-1133">Transmembrane helix</keyword>
<evidence type="ECO:0000313" key="4">
    <source>
        <dbReference type="EMBL" id="RLM18623.1"/>
    </source>
</evidence>
<keyword evidence="2" id="KW-0472">Membrane</keyword>
<evidence type="ECO:0000256" key="3">
    <source>
        <dbReference type="SAM" id="SignalP"/>
    </source>
</evidence>
<comment type="caution">
    <text evidence="4">The sequence shown here is derived from an EMBL/GenBank/DDBJ whole genome shotgun (WGS) entry which is preliminary data.</text>
</comment>
<feature type="region of interest" description="Disordered" evidence="1">
    <location>
        <begin position="22"/>
        <end position="82"/>
    </location>
</feature>